<name>A0A922P1A3_9HYPH</name>
<feature type="site" description="Participates in a stacking interaction with the thymidine ring of dTDP-4-oxo-6-deoxyglucose" evidence="6">
    <location>
        <position position="138"/>
    </location>
</feature>
<dbReference type="Proteomes" id="UP000052167">
    <property type="component" value="Unassembled WGS sequence"/>
</dbReference>
<reference evidence="8 9" key="1">
    <citation type="submission" date="2014-06" db="EMBL/GenBank/DDBJ databases">
        <title>Rhizobium pelagicum/R2-400B4.</title>
        <authorList>
            <person name="Kimes N.E."/>
            <person name="Lopez-Perez M."/>
        </authorList>
    </citation>
    <scope>NUCLEOTIDE SEQUENCE [LARGE SCALE GENOMIC DNA]</scope>
    <source>
        <strain evidence="8 9">R2-400B4</strain>
    </source>
</reference>
<dbReference type="InterPro" id="IPR011051">
    <property type="entry name" value="RmlC_Cupin_sf"/>
</dbReference>
<dbReference type="EC" id="5.1.3.13" evidence="3 7"/>
<comment type="similarity">
    <text evidence="7">Belongs to the dTDP-4-dehydrorhamnose 3,5-epimerase family.</text>
</comment>
<feature type="active site" description="Proton acceptor" evidence="5">
    <location>
        <position position="62"/>
    </location>
</feature>
<dbReference type="GO" id="GO:0019305">
    <property type="term" value="P:dTDP-rhamnose biosynthetic process"/>
    <property type="evidence" value="ECO:0007669"/>
    <property type="project" value="UniProtKB-UniRule"/>
</dbReference>
<sequence length="190" mass="21636">MRIEATSLRDVIKITPRHFNDSRGYFCELYREEWFRKEVADVRFVQDNQSLSWRDGTLRGLHFQRAPAAQGKLVRVIAGAIFDVALDARPSSETFGQWTAVELSEDNHAQLWIPEGFAHGFLSLSPRTVVQYKVTAPYNPAAETGVIWNDPDLAINWPLTGREIHISSKDAYLPRLRDLVTPVLPMKETA</sequence>
<dbReference type="Gene3D" id="2.60.120.10">
    <property type="entry name" value="Jelly Rolls"/>
    <property type="match status" value="1"/>
</dbReference>
<dbReference type="PANTHER" id="PTHR21047:SF2">
    <property type="entry name" value="THYMIDINE DIPHOSPHO-4-KETO-RHAMNOSE 3,5-EPIMERASE"/>
    <property type="match status" value="1"/>
</dbReference>
<evidence type="ECO:0000256" key="4">
    <source>
        <dbReference type="ARBA" id="ARBA00019595"/>
    </source>
</evidence>
<feature type="active site" description="Proton donor" evidence="5">
    <location>
        <position position="132"/>
    </location>
</feature>
<evidence type="ECO:0000313" key="8">
    <source>
        <dbReference type="EMBL" id="KEQ06674.1"/>
    </source>
</evidence>
<evidence type="ECO:0000256" key="5">
    <source>
        <dbReference type="PIRSR" id="PIRSR600888-1"/>
    </source>
</evidence>
<protein>
    <recommendedName>
        <fullName evidence="4 7">dTDP-4-dehydrorhamnose 3,5-epimerase</fullName>
        <ecNumber evidence="3 7">5.1.3.13</ecNumber>
    </recommendedName>
    <alternativeName>
        <fullName evidence="7">Thymidine diphospho-4-keto-rhamnose 3,5-epimerase</fullName>
    </alternativeName>
</protein>
<dbReference type="NCBIfam" id="TIGR01221">
    <property type="entry name" value="rmlC"/>
    <property type="match status" value="1"/>
</dbReference>
<dbReference type="RefSeq" id="WP_037167625.1">
    <property type="nucleotide sequence ID" value="NZ_JOKI01000018.1"/>
</dbReference>
<comment type="subunit">
    <text evidence="7">Homodimer.</text>
</comment>
<dbReference type="Pfam" id="PF00908">
    <property type="entry name" value="dTDP_sugar_isom"/>
    <property type="match status" value="1"/>
</dbReference>
<dbReference type="OrthoDB" id="9800680at2"/>
<dbReference type="GO" id="GO:0008830">
    <property type="term" value="F:dTDP-4-dehydrorhamnose 3,5-epimerase activity"/>
    <property type="evidence" value="ECO:0007669"/>
    <property type="project" value="UniProtKB-UniRule"/>
</dbReference>
<dbReference type="AlphaFoldDB" id="A0A922P1A3"/>
<gene>
    <name evidence="8" type="ORF">GV68_06415</name>
</gene>
<dbReference type="GO" id="GO:0005829">
    <property type="term" value="C:cytosol"/>
    <property type="evidence" value="ECO:0007669"/>
    <property type="project" value="TreeGrafter"/>
</dbReference>
<evidence type="ECO:0000256" key="7">
    <source>
        <dbReference type="RuleBase" id="RU364069"/>
    </source>
</evidence>
<evidence type="ECO:0000256" key="2">
    <source>
        <dbReference type="ARBA" id="ARBA00001997"/>
    </source>
</evidence>
<evidence type="ECO:0000256" key="6">
    <source>
        <dbReference type="PIRSR" id="PIRSR600888-3"/>
    </source>
</evidence>
<comment type="function">
    <text evidence="2 7">Catalyzes the epimerization of the C3' and C5'positions of dTDP-6-deoxy-D-xylo-4-hexulose, forming dTDP-6-deoxy-L-lyxo-4-hexulose.</text>
</comment>
<dbReference type="SUPFAM" id="SSF51182">
    <property type="entry name" value="RmlC-like cupins"/>
    <property type="match status" value="1"/>
</dbReference>
<dbReference type="InterPro" id="IPR000888">
    <property type="entry name" value="RmlC-like"/>
</dbReference>
<comment type="catalytic activity">
    <reaction evidence="1 7">
        <text>dTDP-4-dehydro-6-deoxy-alpha-D-glucose = dTDP-4-dehydro-beta-L-rhamnose</text>
        <dbReference type="Rhea" id="RHEA:16969"/>
        <dbReference type="ChEBI" id="CHEBI:57649"/>
        <dbReference type="ChEBI" id="CHEBI:62830"/>
        <dbReference type="EC" id="5.1.3.13"/>
    </reaction>
</comment>
<dbReference type="InterPro" id="IPR014710">
    <property type="entry name" value="RmlC-like_jellyroll"/>
</dbReference>
<dbReference type="PANTHER" id="PTHR21047">
    <property type="entry name" value="DTDP-6-DEOXY-D-GLUCOSE-3,5 EPIMERASE"/>
    <property type="match status" value="1"/>
</dbReference>
<keyword evidence="9" id="KW-1185">Reference proteome</keyword>
<comment type="pathway">
    <text evidence="7">Carbohydrate biosynthesis; dTDP-L-rhamnose biosynthesis.</text>
</comment>
<evidence type="ECO:0000256" key="1">
    <source>
        <dbReference type="ARBA" id="ARBA00001298"/>
    </source>
</evidence>
<comment type="caution">
    <text evidence="8">The sequence shown here is derived from an EMBL/GenBank/DDBJ whole genome shotgun (WGS) entry which is preliminary data.</text>
</comment>
<keyword evidence="7" id="KW-0413">Isomerase</keyword>
<evidence type="ECO:0000256" key="3">
    <source>
        <dbReference type="ARBA" id="ARBA00012098"/>
    </source>
</evidence>
<proteinExistence type="inferred from homology"/>
<evidence type="ECO:0000313" key="9">
    <source>
        <dbReference type="Proteomes" id="UP000052167"/>
    </source>
</evidence>
<dbReference type="CDD" id="cd00438">
    <property type="entry name" value="cupin_RmlC"/>
    <property type="match status" value="1"/>
</dbReference>
<dbReference type="EMBL" id="JOKJ01000015">
    <property type="protein sequence ID" value="KEQ06674.1"/>
    <property type="molecule type" value="Genomic_DNA"/>
</dbReference>
<organism evidence="8 9">
    <name type="scientific">Pseudorhizobium pelagicum</name>
    <dbReference type="NCBI Taxonomy" id="1509405"/>
    <lineage>
        <taxon>Bacteria</taxon>
        <taxon>Pseudomonadati</taxon>
        <taxon>Pseudomonadota</taxon>
        <taxon>Alphaproteobacteria</taxon>
        <taxon>Hyphomicrobiales</taxon>
        <taxon>Rhizobiaceae</taxon>
        <taxon>Rhizobium/Agrobacterium group</taxon>
        <taxon>Pseudorhizobium</taxon>
    </lineage>
</organism>
<dbReference type="GO" id="GO:0000271">
    <property type="term" value="P:polysaccharide biosynthetic process"/>
    <property type="evidence" value="ECO:0007669"/>
    <property type="project" value="TreeGrafter"/>
</dbReference>
<accession>A0A922P1A3</accession>